<sequence length="129" mass="13609">MLGYGSADGLWVCVGQVTAKSRGRGSDGGGCVSRGPVVRKTQRHGSADGSWVRIGPVERRTPGCGSTGGGWILVSPAVLETRPMFRHGPVVRKMPDTGPLMEVGSHVTTALTKTGGNYIALESNFPFRR</sequence>
<name>A0A016TRC5_9BILA</name>
<dbReference type="AlphaFoldDB" id="A0A016TRC5"/>
<comment type="caution">
    <text evidence="1">The sequence shown here is derived from an EMBL/GenBank/DDBJ whole genome shotgun (WGS) entry which is preliminary data.</text>
</comment>
<proteinExistence type="predicted"/>
<accession>A0A016TRC5</accession>
<evidence type="ECO:0000313" key="2">
    <source>
        <dbReference type="Proteomes" id="UP000024635"/>
    </source>
</evidence>
<gene>
    <name evidence="1" type="primary">Acey_s0082.g1520</name>
    <name evidence="1" type="ORF">Y032_0082g1520</name>
</gene>
<organism evidence="1 2">
    <name type="scientific">Ancylostoma ceylanicum</name>
    <dbReference type="NCBI Taxonomy" id="53326"/>
    <lineage>
        <taxon>Eukaryota</taxon>
        <taxon>Metazoa</taxon>
        <taxon>Ecdysozoa</taxon>
        <taxon>Nematoda</taxon>
        <taxon>Chromadorea</taxon>
        <taxon>Rhabditida</taxon>
        <taxon>Rhabditina</taxon>
        <taxon>Rhabditomorpha</taxon>
        <taxon>Strongyloidea</taxon>
        <taxon>Ancylostomatidae</taxon>
        <taxon>Ancylostomatinae</taxon>
        <taxon>Ancylostoma</taxon>
    </lineage>
</organism>
<evidence type="ECO:0000313" key="1">
    <source>
        <dbReference type="EMBL" id="EYC05325.1"/>
    </source>
</evidence>
<dbReference type="EMBL" id="JARK01001418">
    <property type="protein sequence ID" value="EYC05325.1"/>
    <property type="molecule type" value="Genomic_DNA"/>
</dbReference>
<dbReference type="Proteomes" id="UP000024635">
    <property type="component" value="Unassembled WGS sequence"/>
</dbReference>
<reference evidence="2" key="1">
    <citation type="journal article" date="2015" name="Nat. Genet.">
        <title>The genome and transcriptome of the zoonotic hookworm Ancylostoma ceylanicum identify infection-specific gene families.</title>
        <authorList>
            <person name="Schwarz E.M."/>
            <person name="Hu Y."/>
            <person name="Antoshechkin I."/>
            <person name="Miller M.M."/>
            <person name="Sternberg P.W."/>
            <person name="Aroian R.V."/>
        </authorList>
    </citation>
    <scope>NUCLEOTIDE SEQUENCE</scope>
    <source>
        <strain evidence="2">HY135</strain>
    </source>
</reference>
<keyword evidence="2" id="KW-1185">Reference proteome</keyword>
<protein>
    <submittedName>
        <fullName evidence="1">Uncharacterized protein</fullName>
    </submittedName>
</protein>